<protein>
    <recommendedName>
        <fullName evidence="4">Dihydroorotate dehydrogenase</fullName>
    </recommendedName>
</protein>
<gene>
    <name evidence="2" type="ORF">SAMN05192534_103134</name>
</gene>
<dbReference type="InterPro" id="IPR016772">
    <property type="entry name" value="UCP020408"/>
</dbReference>
<dbReference type="OrthoDB" id="5324142at2"/>
<name>A0A1G8B3I6_9BACI</name>
<accession>A0A1G8B3I6</accession>
<evidence type="ECO:0008006" key="4">
    <source>
        <dbReference type="Google" id="ProtNLM"/>
    </source>
</evidence>
<dbReference type="Pfam" id="PF10087">
    <property type="entry name" value="DUF2325"/>
    <property type="match status" value="1"/>
</dbReference>
<dbReference type="PIRSF" id="PIRSF020408">
    <property type="entry name" value="UCP020408"/>
    <property type="match status" value="1"/>
</dbReference>
<evidence type="ECO:0000313" key="2">
    <source>
        <dbReference type="EMBL" id="SDH27746.1"/>
    </source>
</evidence>
<dbReference type="EMBL" id="FNDK01000003">
    <property type="protein sequence ID" value="SDH27746.1"/>
    <property type="molecule type" value="Genomic_DNA"/>
</dbReference>
<evidence type="ECO:0000256" key="1">
    <source>
        <dbReference type="ARBA" id="ARBA00007189"/>
    </source>
</evidence>
<reference evidence="2 3" key="1">
    <citation type="submission" date="2016-10" db="EMBL/GenBank/DDBJ databases">
        <authorList>
            <person name="de Groot N.N."/>
        </authorList>
    </citation>
    <scope>NUCLEOTIDE SEQUENCE [LARGE SCALE GENOMIC DNA]</scope>
    <source>
        <strain evidence="2 3">DSM 21632</strain>
    </source>
</reference>
<organism evidence="2 3">
    <name type="scientific">Alteribacillus persepolensis</name>
    <dbReference type="NCBI Taxonomy" id="568899"/>
    <lineage>
        <taxon>Bacteria</taxon>
        <taxon>Bacillati</taxon>
        <taxon>Bacillota</taxon>
        <taxon>Bacilli</taxon>
        <taxon>Bacillales</taxon>
        <taxon>Bacillaceae</taxon>
        <taxon>Alteribacillus</taxon>
    </lineage>
</organism>
<dbReference type="RefSeq" id="WP_091271752.1">
    <property type="nucleotide sequence ID" value="NZ_FNDK01000003.1"/>
</dbReference>
<dbReference type="Proteomes" id="UP000199163">
    <property type="component" value="Unassembled WGS sequence"/>
</dbReference>
<sequence>MESLMIVGADKLGSIPDKLEELGFRHIEHLSGRKVRMIHKGIPESIDLVLVLTDFINHNTAKKVTERAKMRSIPICYAKRYWCSIYQSLTHCPKVCHDCSICI</sequence>
<comment type="similarity">
    <text evidence="1">Belongs to the UPF0751 family.</text>
</comment>
<dbReference type="STRING" id="568899.SAMN05192534_103134"/>
<proteinExistence type="inferred from homology"/>
<keyword evidence="3" id="KW-1185">Reference proteome</keyword>
<dbReference type="AlphaFoldDB" id="A0A1G8B3I6"/>
<evidence type="ECO:0000313" key="3">
    <source>
        <dbReference type="Proteomes" id="UP000199163"/>
    </source>
</evidence>